<protein>
    <recommendedName>
        <fullName evidence="4">2-amino-4-hydroxy-6-hydroxymethyldihydropteridine pyrophosphokinase</fullName>
        <ecNumber evidence="3">2.7.6.3</ecNumber>
    </recommendedName>
    <alternativeName>
        <fullName evidence="11">6-hydroxymethyl-7,8-dihydropterin pyrophosphokinase</fullName>
    </alternativeName>
    <alternativeName>
        <fullName evidence="12">7,8-dihydro-6-hydroxymethylpterin-pyrophosphokinase</fullName>
    </alternativeName>
</protein>
<evidence type="ECO:0000256" key="12">
    <source>
        <dbReference type="ARBA" id="ARBA00033413"/>
    </source>
</evidence>
<dbReference type="AlphaFoldDB" id="A0A975BP34"/>
<dbReference type="NCBIfam" id="TIGR01498">
    <property type="entry name" value="folK"/>
    <property type="match status" value="1"/>
</dbReference>
<evidence type="ECO:0000256" key="8">
    <source>
        <dbReference type="ARBA" id="ARBA00022840"/>
    </source>
</evidence>
<dbReference type="PANTHER" id="PTHR43071:SF1">
    <property type="entry name" value="2-AMINO-4-HYDROXY-6-HYDROXYMETHYLDIHYDROPTERIDINE PYROPHOSPHOKINASE"/>
    <property type="match status" value="1"/>
</dbReference>
<dbReference type="Gene3D" id="3.30.70.560">
    <property type="entry name" value="7,8-Dihydro-6-hydroxymethylpterin-pyrophosphokinase HPPK"/>
    <property type="match status" value="1"/>
</dbReference>
<dbReference type="EC" id="2.7.6.3" evidence="3"/>
<dbReference type="CDD" id="cd00483">
    <property type="entry name" value="HPPK"/>
    <property type="match status" value="1"/>
</dbReference>
<gene>
    <name evidence="14" type="primary">folK</name>
    <name evidence="14" type="ORF">dnm_046160</name>
</gene>
<reference evidence="14" key="1">
    <citation type="journal article" date="2021" name="Microb. Physiol.">
        <title>Proteogenomic Insights into the Physiology of Marine, Sulfate-Reducing, Filamentous Desulfonema limicola and Desulfonema magnum.</title>
        <authorList>
            <person name="Schnaars V."/>
            <person name="Wohlbrand L."/>
            <person name="Scheve S."/>
            <person name="Hinrichs C."/>
            <person name="Reinhardt R."/>
            <person name="Rabus R."/>
        </authorList>
    </citation>
    <scope>NUCLEOTIDE SEQUENCE</scope>
    <source>
        <strain evidence="14">4be13</strain>
    </source>
</reference>
<evidence type="ECO:0000313" key="14">
    <source>
        <dbReference type="EMBL" id="QTA88569.1"/>
    </source>
</evidence>
<dbReference type="Pfam" id="PF01288">
    <property type="entry name" value="HPPK"/>
    <property type="match status" value="1"/>
</dbReference>
<keyword evidence="8" id="KW-0067">ATP-binding</keyword>
<evidence type="ECO:0000256" key="5">
    <source>
        <dbReference type="ARBA" id="ARBA00022679"/>
    </source>
</evidence>
<feature type="domain" description="7,8-dihydro-6-hydroxymethylpterin-pyrophosphokinase" evidence="13">
    <location>
        <begin position="115"/>
        <end position="126"/>
    </location>
</feature>
<keyword evidence="6" id="KW-0547">Nucleotide-binding</keyword>
<dbReference type="SUPFAM" id="SSF55083">
    <property type="entry name" value="6-hydroxymethyl-7,8-dihydropterin pyrophosphokinase, HPPK"/>
    <property type="match status" value="1"/>
</dbReference>
<keyword evidence="7" id="KW-0418">Kinase</keyword>
<dbReference type="PROSITE" id="PS00794">
    <property type="entry name" value="HPPK"/>
    <property type="match status" value="1"/>
</dbReference>
<dbReference type="GO" id="GO:0003848">
    <property type="term" value="F:2-amino-4-hydroxy-6-hydroxymethyldihydropteridine diphosphokinase activity"/>
    <property type="evidence" value="ECO:0007669"/>
    <property type="project" value="UniProtKB-EC"/>
</dbReference>
<evidence type="ECO:0000256" key="9">
    <source>
        <dbReference type="ARBA" id="ARBA00022909"/>
    </source>
</evidence>
<name>A0A975BP34_9BACT</name>
<evidence type="ECO:0000256" key="6">
    <source>
        <dbReference type="ARBA" id="ARBA00022741"/>
    </source>
</evidence>
<dbReference type="InterPro" id="IPR035907">
    <property type="entry name" value="Hppk_sf"/>
</dbReference>
<evidence type="ECO:0000256" key="4">
    <source>
        <dbReference type="ARBA" id="ARBA00016218"/>
    </source>
</evidence>
<sequence length="190" mass="21724">MKLETRVSSFQFPVSNFKFQKRGCFIQEHIAYISIGSNIGDKLLNCQNGIAALTTSGKSVLHAQSQFYKTEPVDYKDQDWFINAVVKIGTSSDPFQLLNELKSIEGEAGRTKTIRFGPRILDLDILLYDDVVIDNISGLSVPHARMHQRRFVLRPMCDIAPELVHPVLKKDMQYLLNHLDDNEQKIIQFK</sequence>
<evidence type="ECO:0000256" key="7">
    <source>
        <dbReference type="ARBA" id="ARBA00022777"/>
    </source>
</evidence>
<dbReference type="GO" id="GO:0005524">
    <property type="term" value="F:ATP binding"/>
    <property type="evidence" value="ECO:0007669"/>
    <property type="project" value="UniProtKB-KW"/>
</dbReference>
<evidence type="ECO:0000256" key="10">
    <source>
        <dbReference type="ARBA" id="ARBA00029409"/>
    </source>
</evidence>
<evidence type="ECO:0000256" key="2">
    <source>
        <dbReference type="ARBA" id="ARBA00005810"/>
    </source>
</evidence>
<proteinExistence type="inferred from homology"/>
<evidence type="ECO:0000256" key="1">
    <source>
        <dbReference type="ARBA" id="ARBA00005051"/>
    </source>
</evidence>
<dbReference type="GO" id="GO:0046656">
    <property type="term" value="P:folic acid biosynthetic process"/>
    <property type="evidence" value="ECO:0007669"/>
    <property type="project" value="UniProtKB-KW"/>
</dbReference>
<dbReference type="Proteomes" id="UP000663722">
    <property type="component" value="Chromosome"/>
</dbReference>
<dbReference type="EMBL" id="CP061800">
    <property type="protein sequence ID" value="QTA88569.1"/>
    <property type="molecule type" value="Genomic_DNA"/>
</dbReference>
<dbReference type="GO" id="GO:0016301">
    <property type="term" value="F:kinase activity"/>
    <property type="evidence" value="ECO:0007669"/>
    <property type="project" value="UniProtKB-KW"/>
</dbReference>
<evidence type="ECO:0000259" key="13">
    <source>
        <dbReference type="PROSITE" id="PS00794"/>
    </source>
</evidence>
<organism evidence="14 15">
    <name type="scientific">Desulfonema magnum</name>
    <dbReference type="NCBI Taxonomy" id="45655"/>
    <lineage>
        <taxon>Bacteria</taxon>
        <taxon>Pseudomonadati</taxon>
        <taxon>Thermodesulfobacteriota</taxon>
        <taxon>Desulfobacteria</taxon>
        <taxon>Desulfobacterales</taxon>
        <taxon>Desulfococcaceae</taxon>
        <taxon>Desulfonema</taxon>
    </lineage>
</organism>
<keyword evidence="15" id="KW-1185">Reference proteome</keyword>
<comment type="function">
    <text evidence="10">Catalyzes the transfer of pyrophosphate from adenosine triphosphate (ATP) to 6-hydroxymethyl-7,8-dihydropterin, an enzymatic step in folate biosynthesis pathway.</text>
</comment>
<keyword evidence="5" id="KW-0808">Transferase</keyword>
<accession>A0A975BP34</accession>
<comment type="similarity">
    <text evidence="2">Belongs to the HPPK family.</text>
</comment>
<dbReference type="KEGG" id="dmm:dnm_046160"/>
<evidence type="ECO:0000256" key="11">
    <source>
        <dbReference type="ARBA" id="ARBA00029766"/>
    </source>
</evidence>
<evidence type="ECO:0000313" key="15">
    <source>
        <dbReference type="Proteomes" id="UP000663722"/>
    </source>
</evidence>
<comment type="pathway">
    <text evidence="1">Cofactor biosynthesis; tetrahydrofolate biosynthesis; 2-amino-4-hydroxy-6-hydroxymethyl-7,8-dihydropteridine diphosphate from 7,8-dihydroneopterin triphosphate: step 4/4.</text>
</comment>
<evidence type="ECO:0000256" key="3">
    <source>
        <dbReference type="ARBA" id="ARBA00013253"/>
    </source>
</evidence>
<keyword evidence="9" id="KW-0289">Folate biosynthesis</keyword>
<dbReference type="InterPro" id="IPR000550">
    <property type="entry name" value="Hppk"/>
</dbReference>
<dbReference type="PANTHER" id="PTHR43071">
    <property type="entry name" value="2-AMINO-4-HYDROXY-6-HYDROXYMETHYLDIHYDROPTERIDINE PYROPHOSPHOKINASE"/>
    <property type="match status" value="1"/>
</dbReference>